<dbReference type="AlphaFoldDB" id="A0A081RV99"/>
<accession>A0A081RV99</accession>
<proteinExistence type="predicted"/>
<protein>
    <recommendedName>
        <fullName evidence="3">XRE family transcriptional regulator</fullName>
    </recommendedName>
</protein>
<sequence>MSDFELGYTPNNLRKVLKDNKLTQKEAYDVIGKTRGVFSKYLIEPNDKNFVSMNHKDWCTLMAYVKNK</sequence>
<name>A0A081RV99_PHOTE</name>
<evidence type="ECO:0000313" key="1">
    <source>
        <dbReference type="EMBL" id="KER02602.1"/>
    </source>
</evidence>
<comment type="caution">
    <text evidence="1">The sequence shown here is derived from an EMBL/GenBank/DDBJ whole genome shotgun (WGS) entry which is preliminary data.</text>
</comment>
<gene>
    <name evidence="1" type="ORF">MEG1DRAFT_02746</name>
</gene>
<dbReference type="PATRIC" id="fig|1393735.3.peg.2805"/>
<reference evidence="1 2" key="1">
    <citation type="submission" date="2014-03" db="EMBL/GenBank/DDBJ databases">
        <title>Draft Genome of Photorhabdus temperata Meg1.</title>
        <authorList>
            <person name="Hurst S.G.IV."/>
            <person name="Morris K."/>
            <person name="Thomas K."/>
            <person name="Tisa L.S."/>
        </authorList>
    </citation>
    <scope>NUCLEOTIDE SEQUENCE [LARGE SCALE GENOMIC DNA]</scope>
    <source>
        <strain evidence="1 2">Meg1</strain>
    </source>
</reference>
<evidence type="ECO:0000313" key="2">
    <source>
        <dbReference type="Proteomes" id="UP000028002"/>
    </source>
</evidence>
<organism evidence="1 2">
    <name type="scientific">Photorhabdus temperata subsp. temperata Meg1</name>
    <dbReference type="NCBI Taxonomy" id="1393735"/>
    <lineage>
        <taxon>Bacteria</taxon>
        <taxon>Pseudomonadati</taxon>
        <taxon>Pseudomonadota</taxon>
        <taxon>Gammaproteobacteria</taxon>
        <taxon>Enterobacterales</taxon>
        <taxon>Morganellaceae</taxon>
        <taxon>Photorhabdus</taxon>
    </lineage>
</organism>
<dbReference type="Proteomes" id="UP000028002">
    <property type="component" value="Unassembled WGS sequence"/>
</dbReference>
<evidence type="ECO:0008006" key="3">
    <source>
        <dbReference type="Google" id="ProtNLM"/>
    </source>
</evidence>
<dbReference type="EMBL" id="JGVH01000044">
    <property type="protein sequence ID" value="KER02602.1"/>
    <property type="molecule type" value="Genomic_DNA"/>
</dbReference>
<dbReference type="RefSeq" id="WP_036839799.1">
    <property type="nucleotide sequence ID" value="NZ_CAWLUD010000044.1"/>
</dbReference>